<dbReference type="EMBL" id="AP013029">
    <property type="protein sequence ID" value="BAN59646.1"/>
    <property type="molecule type" value="Genomic_DNA"/>
</dbReference>
<gene>
    <name evidence="1" type="primary">orf160</name>
</gene>
<dbReference type="RefSeq" id="YP_008318414.1">
    <property type="nucleotide sequence ID" value="NC_021856.1"/>
</dbReference>
<reference evidence="1 2" key="1">
    <citation type="submission" date="2013-02" db="EMBL/GenBank/DDBJ databases">
        <title>phiNIT1 genome sequensing.</title>
        <authorList>
            <person name="Ozaki T."/>
            <person name="Kaneko J."/>
        </authorList>
    </citation>
    <scope>NUCLEOTIDE SEQUENCE [LARGE SCALE GENOMIC DNA]</scope>
    <source>
        <strain evidence="1">PhiNIT1</strain>
    </source>
</reference>
<evidence type="ECO:0000313" key="2">
    <source>
        <dbReference type="Proteomes" id="UP000014701"/>
    </source>
</evidence>
<accession>S6ATT6</accession>
<proteinExistence type="predicted"/>
<sequence>MIMATLDPVEYISLPFAVYTTLEEKLQALLNGEMLLIKKFEQREGADVLVRLEKKKFTVTQISYDVTYTDRNPRFWATFNIGINDLSLFTCFKFEEELFTHTNLFQLNDNVWYTSEDGRKDTALVEEVYVSVTDPTKYAYKLSRDDGLYAEEDLSQNKYA</sequence>
<dbReference type="Proteomes" id="UP000014701">
    <property type="component" value="Segment"/>
</dbReference>
<organism evidence="1 2">
    <name type="scientific">Bacillus phage phiNIT1</name>
    <dbReference type="NCBI Taxonomy" id="207656"/>
    <lineage>
        <taxon>Viruses</taxon>
        <taxon>Duplodnaviria</taxon>
        <taxon>Heunggongvirae</taxon>
        <taxon>Uroviricota</taxon>
        <taxon>Caudoviricetes</taxon>
        <taxon>Herelleviridae</taxon>
        <taxon>Bastillevirinae</taxon>
        <taxon>Nitunavirus</taxon>
        <taxon>Nitunavirus NIT1</taxon>
    </lineage>
</organism>
<name>S6ATT6_9CAUD</name>
<dbReference type="GeneID" id="16511433"/>
<protein>
    <submittedName>
        <fullName evidence="1">Uncharacterized protein</fullName>
    </submittedName>
</protein>
<dbReference type="OrthoDB" id="12513at10239"/>
<evidence type="ECO:0000313" key="1">
    <source>
        <dbReference type="EMBL" id="BAN59646.1"/>
    </source>
</evidence>
<keyword evidence="2" id="KW-1185">Reference proteome</keyword>
<dbReference type="KEGG" id="vg:16511433"/>